<keyword evidence="1" id="KW-0812">Transmembrane</keyword>
<organism evidence="2 3">
    <name type="scientific">Pyrinomonas methylaliphatogenes</name>
    <dbReference type="NCBI Taxonomy" id="454194"/>
    <lineage>
        <taxon>Bacteria</taxon>
        <taxon>Pseudomonadati</taxon>
        <taxon>Acidobacteriota</taxon>
        <taxon>Blastocatellia</taxon>
        <taxon>Blastocatellales</taxon>
        <taxon>Pyrinomonadaceae</taxon>
        <taxon>Pyrinomonas</taxon>
    </lineage>
</organism>
<feature type="transmembrane region" description="Helical" evidence="1">
    <location>
        <begin position="51"/>
        <end position="77"/>
    </location>
</feature>
<keyword evidence="3" id="KW-1185">Reference proteome</keyword>
<dbReference type="AlphaFoldDB" id="A0A0B6WXR8"/>
<reference evidence="2 3" key="2">
    <citation type="submission" date="2015-01" db="EMBL/GenBank/DDBJ databases">
        <title>Complete genome sequence of Pyrinomonas methylaliphatogenes type strain K22T.</title>
        <authorList>
            <person name="Lee K.C.Y."/>
            <person name="Power J.F."/>
            <person name="Dunfield P.F."/>
            <person name="Morgan X.C."/>
            <person name="Huttenhower C."/>
            <person name="Stott M.B."/>
        </authorList>
    </citation>
    <scope>NUCLEOTIDE SEQUENCE [LARGE SCALE GENOMIC DNA]</scope>
    <source>
        <strain evidence="2 3">K22</strain>
    </source>
</reference>
<evidence type="ECO:0000256" key="1">
    <source>
        <dbReference type="SAM" id="Phobius"/>
    </source>
</evidence>
<evidence type="ECO:0000313" key="2">
    <source>
        <dbReference type="EMBL" id="CDM66053.1"/>
    </source>
</evidence>
<proteinExistence type="predicted"/>
<accession>A0A0B6WXR8</accession>
<reference evidence="2 3" key="1">
    <citation type="submission" date="2013-12" db="EMBL/GenBank/DDBJ databases">
        <authorList>
            <person name="Stott M."/>
        </authorList>
    </citation>
    <scope>NUCLEOTIDE SEQUENCE [LARGE SCALE GENOMIC DNA]</scope>
    <source>
        <strain evidence="2 3">K22</strain>
    </source>
</reference>
<name>A0A0B6WXR8_9BACT</name>
<keyword evidence="1" id="KW-1133">Transmembrane helix</keyword>
<protein>
    <submittedName>
        <fullName evidence="2">Uncharacterized protein</fullName>
    </submittedName>
</protein>
<gene>
    <name evidence="2" type="ORF">PYK22_02062</name>
</gene>
<sequence length="78" mass="8606">MLTKGLQASFLVLFASLPQASILGSFGKPLSAFDMQDPQRLLEYLQLYNESLVQTINVMRILIILLLFGLGGVLGICY</sequence>
<keyword evidence="1" id="KW-0472">Membrane</keyword>
<evidence type="ECO:0000313" key="3">
    <source>
        <dbReference type="Proteomes" id="UP000031518"/>
    </source>
</evidence>
<dbReference type="EMBL" id="CBXV010000007">
    <property type="protein sequence ID" value="CDM66053.1"/>
    <property type="molecule type" value="Genomic_DNA"/>
</dbReference>
<dbReference type="Proteomes" id="UP000031518">
    <property type="component" value="Unassembled WGS sequence"/>
</dbReference>